<reference evidence="1" key="1">
    <citation type="journal article" date="2015" name="Nature">
        <title>rRNA introns, odd ribosomes, and small enigmatic genomes across a large radiation of phyla.</title>
        <authorList>
            <person name="Brown C.T."/>
            <person name="Hug L.A."/>
            <person name="Thomas B.C."/>
            <person name="Sharon I."/>
            <person name="Castelle C.J."/>
            <person name="Singh A."/>
            <person name="Wilkins M.J."/>
            <person name="Williams K.H."/>
            <person name="Banfield J.F."/>
        </authorList>
    </citation>
    <scope>NUCLEOTIDE SEQUENCE [LARGE SCALE GENOMIC DNA]</scope>
</reference>
<organism evidence="1 2">
    <name type="scientific">candidate division WS6 bacterium GW2011_GWA2_37_6</name>
    <dbReference type="NCBI Taxonomy" id="1619087"/>
    <lineage>
        <taxon>Bacteria</taxon>
        <taxon>Candidatus Dojkabacteria</taxon>
    </lineage>
</organism>
<proteinExistence type="predicted"/>
<evidence type="ECO:0000313" key="1">
    <source>
        <dbReference type="EMBL" id="KKQ35065.1"/>
    </source>
</evidence>
<gene>
    <name evidence="1" type="ORF">US52_C0037G0006</name>
</gene>
<sequence length="134" mass="14570">MSFLSIVETPSGGSYTAGQTGQNHYIDIASDRDIICANGQDCFGTRVERNQLITINISPGLDPSKEVHLLFYPDNGKGKAKLVNANGEFTDTVPAADQRFAECDHVLFILTPGLNMFQCSGGEFQLNEEPFPAI</sequence>
<evidence type="ECO:0000313" key="2">
    <source>
        <dbReference type="Proteomes" id="UP000034852"/>
    </source>
</evidence>
<dbReference type="EMBL" id="LBTH01000037">
    <property type="protein sequence ID" value="KKQ35065.1"/>
    <property type="molecule type" value="Genomic_DNA"/>
</dbReference>
<accession>A0A0G0H939</accession>
<comment type="caution">
    <text evidence="1">The sequence shown here is derived from an EMBL/GenBank/DDBJ whole genome shotgun (WGS) entry which is preliminary data.</text>
</comment>
<name>A0A0G0H939_9BACT</name>
<dbReference type="AlphaFoldDB" id="A0A0G0H939"/>
<protein>
    <submittedName>
        <fullName evidence="1">Uncharacterized protein</fullName>
    </submittedName>
</protein>
<dbReference type="Proteomes" id="UP000034852">
    <property type="component" value="Unassembled WGS sequence"/>
</dbReference>